<dbReference type="STRING" id="710696.Intca_3116"/>
<dbReference type="EMBL" id="CP002343">
    <property type="protein sequence ID" value="ADU49602.1"/>
    <property type="molecule type" value="Genomic_DNA"/>
</dbReference>
<accession>E6SCJ8</accession>
<evidence type="ECO:0000313" key="1">
    <source>
        <dbReference type="EMBL" id="ADU49602.1"/>
    </source>
</evidence>
<name>E6SCJ8_INTC7</name>
<reference evidence="1 2" key="1">
    <citation type="journal article" date="2010" name="Stand. Genomic Sci.">
        <title>Complete genome sequence of Intrasporangium calvum type strain (7 KIP).</title>
        <authorList>
            <person name="Del Rio T.G."/>
            <person name="Chertkov O."/>
            <person name="Yasawong M."/>
            <person name="Lucas S."/>
            <person name="Deshpande S."/>
            <person name="Cheng J.F."/>
            <person name="Detter C."/>
            <person name="Tapia R."/>
            <person name="Han C."/>
            <person name="Goodwin L."/>
            <person name="Pitluck S."/>
            <person name="Liolios K."/>
            <person name="Ivanova N."/>
            <person name="Mavromatis K."/>
            <person name="Pati A."/>
            <person name="Chen A."/>
            <person name="Palaniappan K."/>
            <person name="Land M."/>
            <person name="Hauser L."/>
            <person name="Chang Y.J."/>
            <person name="Jeffries C.D."/>
            <person name="Rohde M."/>
            <person name="Pukall R."/>
            <person name="Sikorski J."/>
            <person name="Goker M."/>
            <person name="Woyke T."/>
            <person name="Bristow J."/>
            <person name="Eisen J.A."/>
            <person name="Markowitz V."/>
            <person name="Hugenholtz P."/>
            <person name="Kyrpides N.C."/>
            <person name="Klenk H.P."/>
            <person name="Lapidus A."/>
        </authorList>
    </citation>
    <scope>NUCLEOTIDE SEQUENCE [LARGE SCALE GENOMIC DNA]</scope>
    <source>
        <strain evidence="2">ATCC 23552 / DSM 43043 / JCM 3097 / NBRC 12989 / 7 KIP</strain>
    </source>
</reference>
<dbReference type="HOGENOM" id="CLU_2302051_0_0_11"/>
<sequence length="100" mass="11685">MGRKAAARRRTALVTCQRTRKVRFRDHRQAIEALHRAANARKWSLLRGATTRRREQRAYPCGHCKGWHLTSQPLRLDLQTEDDMSLNENSNWEVEKCVAS</sequence>
<organism evidence="1 2">
    <name type="scientific">Intrasporangium calvum (strain ATCC 23552 / DSM 43043 / JCM 3097 / NBRC 12989 / NCIMB 10167 / NRRL B-3866 / 7 KIP)</name>
    <dbReference type="NCBI Taxonomy" id="710696"/>
    <lineage>
        <taxon>Bacteria</taxon>
        <taxon>Bacillati</taxon>
        <taxon>Actinomycetota</taxon>
        <taxon>Actinomycetes</taxon>
        <taxon>Micrococcales</taxon>
        <taxon>Intrasporangiaceae</taxon>
        <taxon>Intrasporangium</taxon>
    </lineage>
</organism>
<dbReference type="Proteomes" id="UP000008914">
    <property type="component" value="Chromosome"/>
</dbReference>
<proteinExistence type="predicted"/>
<keyword evidence="2" id="KW-1185">Reference proteome</keyword>
<dbReference type="KEGG" id="ica:Intca_3116"/>
<dbReference type="AlphaFoldDB" id="E6SCJ8"/>
<gene>
    <name evidence="1" type="ordered locus">Intca_3116</name>
</gene>
<protein>
    <submittedName>
        <fullName evidence="1">Uncharacterized protein</fullName>
    </submittedName>
</protein>
<evidence type="ECO:0000313" key="2">
    <source>
        <dbReference type="Proteomes" id="UP000008914"/>
    </source>
</evidence>